<comment type="cofactor">
    <cofactor evidence="1">
        <name>Zn(2+)</name>
        <dbReference type="ChEBI" id="CHEBI:29105"/>
    </cofactor>
</comment>
<dbReference type="RefSeq" id="WP_078764950.1">
    <property type="nucleotide sequence ID" value="NZ_FUXZ01000002.1"/>
</dbReference>
<keyword evidence="4" id="KW-0862">Zinc</keyword>
<name>A0A1T4V498_9FIRM</name>
<evidence type="ECO:0000256" key="4">
    <source>
        <dbReference type="ARBA" id="ARBA00022833"/>
    </source>
</evidence>
<dbReference type="SMART" id="SM00849">
    <property type="entry name" value="Lactamase_B"/>
    <property type="match status" value="1"/>
</dbReference>
<dbReference type="CDD" id="cd06262">
    <property type="entry name" value="metallo-hydrolase-like_MBL-fold"/>
    <property type="match status" value="1"/>
</dbReference>
<dbReference type="PANTHER" id="PTHR46233:SF3">
    <property type="entry name" value="HYDROXYACYLGLUTATHIONE HYDROLASE GLOC"/>
    <property type="match status" value="1"/>
</dbReference>
<dbReference type="PANTHER" id="PTHR46233">
    <property type="entry name" value="HYDROXYACYLGLUTATHIONE HYDROLASE GLOC"/>
    <property type="match status" value="1"/>
</dbReference>
<dbReference type="InterPro" id="IPR051453">
    <property type="entry name" value="MBL_Glyoxalase_II"/>
</dbReference>
<evidence type="ECO:0000313" key="6">
    <source>
        <dbReference type="EMBL" id="SKA59694.1"/>
    </source>
</evidence>
<evidence type="ECO:0000256" key="3">
    <source>
        <dbReference type="ARBA" id="ARBA00022801"/>
    </source>
</evidence>
<dbReference type="AlphaFoldDB" id="A0A1T4V498"/>
<feature type="domain" description="Metallo-beta-lactamase" evidence="5">
    <location>
        <begin position="15"/>
        <end position="192"/>
    </location>
</feature>
<dbReference type="SUPFAM" id="SSF56281">
    <property type="entry name" value="Metallo-hydrolase/oxidoreductase"/>
    <property type="match status" value="1"/>
</dbReference>
<dbReference type="GO" id="GO:0016787">
    <property type="term" value="F:hydrolase activity"/>
    <property type="evidence" value="ECO:0007669"/>
    <property type="project" value="UniProtKB-KW"/>
</dbReference>
<dbReference type="Pfam" id="PF00753">
    <property type="entry name" value="Lactamase_B"/>
    <property type="match status" value="1"/>
</dbReference>
<keyword evidence="3" id="KW-0378">Hydrolase</keyword>
<organism evidence="6 7">
    <name type="scientific">Eubacterium uniforme</name>
    <dbReference type="NCBI Taxonomy" id="39495"/>
    <lineage>
        <taxon>Bacteria</taxon>
        <taxon>Bacillati</taxon>
        <taxon>Bacillota</taxon>
        <taxon>Clostridia</taxon>
        <taxon>Eubacteriales</taxon>
        <taxon>Eubacteriaceae</taxon>
        <taxon>Eubacterium</taxon>
    </lineage>
</organism>
<dbReference type="STRING" id="39495.SAMN02745111_00050"/>
<protein>
    <submittedName>
        <fullName evidence="6">Glyoxylase, beta-lactamase superfamily II</fullName>
    </submittedName>
</protein>
<dbReference type="InterPro" id="IPR001279">
    <property type="entry name" value="Metallo-B-lactamas"/>
</dbReference>
<dbReference type="InterPro" id="IPR036866">
    <property type="entry name" value="RibonucZ/Hydroxyglut_hydro"/>
</dbReference>
<keyword evidence="2" id="KW-0479">Metal-binding</keyword>
<dbReference type="OrthoDB" id="9802248at2"/>
<reference evidence="6 7" key="1">
    <citation type="submission" date="2017-02" db="EMBL/GenBank/DDBJ databases">
        <authorList>
            <person name="Peterson S.W."/>
        </authorList>
    </citation>
    <scope>NUCLEOTIDE SEQUENCE [LARGE SCALE GENOMIC DNA]</scope>
    <source>
        <strain evidence="6 7">ATCC 35992</strain>
    </source>
</reference>
<evidence type="ECO:0000256" key="2">
    <source>
        <dbReference type="ARBA" id="ARBA00022723"/>
    </source>
</evidence>
<proteinExistence type="predicted"/>
<dbReference type="Gene3D" id="3.60.15.10">
    <property type="entry name" value="Ribonuclease Z/Hydroxyacylglutathione hydrolase-like"/>
    <property type="match status" value="1"/>
</dbReference>
<evidence type="ECO:0000313" key="7">
    <source>
        <dbReference type="Proteomes" id="UP000190814"/>
    </source>
</evidence>
<accession>A0A1T4V498</accession>
<dbReference type="Proteomes" id="UP000190814">
    <property type="component" value="Unassembled WGS sequence"/>
</dbReference>
<sequence length="207" mass="23439">MSEIKIKKMILGVIDTNLYIVYDNEKKEAVIIDPADEPGRIMNAIKKLDVKPVAIFLTHGHYDHILAANFLKNYYHIPIVAHNREKTLLKNSNLNLSAENDCSTKVYPDIFVKDKEEVEVGGMTFKVFYTPGHTAGSCCYYMESEKIMFSGDTMFAGTCGRCDLPTGDPVRMAKSIEKLLKLSDEVVVFPGHGDQTVIGIERFYYQW</sequence>
<gene>
    <name evidence="6" type="ORF">SAMN02745111_00050</name>
</gene>
<dbReference type="EMBL" id="FUXZ01000002">
    <property type="protein sequence ID" value="SKA59694.1"/>
    <property type="molecule type" value="Genomic_DNA"/>
</dbReference>
<evidence type="ECO:0000256" key="1">
    <source>
        <dbReference type="ARBA" id="ARBA00001947"/>
    </source>
</evidence>
<dbReference type="GO" id="GO:0046872">
    <property type="term" value="F:metal ion binding"/>
    <property type="evidence" value="ECO:0007669"/>
    <property type="project" value="UniProtKB-KW"/>
</dbReference>
<keyword evidence="7" id="KW-1185">Reference proteome</keyword>
<evidence type="ECO:0000259" key="5">
    <source>
        <dbReference type="SMART" id="SM00849"/>
    </source>
</evidence>